<gene>
    <name evidence="4" type="ORF">LC603019_01157</name>
</gene>
<evidence type="ECO:0000259" key="3">
    <source>
        <dbReference type="SMART" id="SM00244"/>
    </source>
</evidence>
<dbReference type="Pfam" id="PF01145">
    <property type="entry name" value="Band_7"/>
    <property type="match status" value="1"/>
</dbReference>
<feature type="transmembrane region" description="Helical" evidence="2">
    <location>
        <begin position="89"/>
        <end position="111"/>
    </location>
</feature>
<dbReference type="AlphaFoldDB" id="A0A5E3ZXP9"/>
<dbReference type="PANTHER" id="PTHR43446">
    <property type="entry name" value="MEMBRANE PROTEIN-RELATED"/>
    <property type="match status" value="1"/>
</dbReference>
<feature type="compositionally biased region" description="Low complexity" evidence="1">
    <location>
        <begin position="1"/>
        <end position="17"/>
    </location>
</feature>
<name>A0A5E3ZXP9_9ACTN</name>
<keyword evidence="2" id="KW-1133">Transmembrane helix</keyword>
<dbReference type="EMBL" id="LR584267">
    <property type="protein sequence ID" value="VHO01105.1"/>
    <property type="molecule type" value="Genomic_DNA"/>
</dbReference>
<reference evidence="4 5" key="1">
    <citation type="submission" date="2019-04" db="EMBL/GenBank/DDBJ databases">
        <authorList>
            <person name="Seth-Smith MB H."/>
            <person name="Seth-Smith H."/>
        </authorList>
    </citation>
    <scope>NUCLEOTIDE SEQUENCE [LARGE SCALE GENOMIC DNA]</scope>
    <source>
        <strain evidence="4">USB-603019</strain>
    </source>
</reference>
<evidence type="ECO:0000256" key="2">
    <source>
        <dbReference type="SAM" id="Phobius"/>
    </source>
</evidence>
<feature type="region of interest" description="Disordered" evidence="1">
    <location>
        <begin position="1"/>
        <end position="28"/>
    </location>
</feature>
<dbReference type="RefSeq" id="WP_082345614.1">
    <property type="nucleotide sequence ID" value="NZ_CP012390.1"/>
</dbReference>
<dbReference type="SUPFAM" id="SSF117892">
    <property type="entry name" value="Band 7/SPFH domain"/>
    <property type="match status" value="1"/>
</dbReference>
<proteinExistence type="predicted"/>
<keyword evidence="2" id="KW-0472">Membrane</keyword>
<evidence type="ECO:0000256" key="1">
    <source>
        <dbReference type="SAM" id="MobiDB-lite"/>
    </source>
</evidence>
<dbReference type="SMART" id="SM00244">
    <property type="entry name" value="PHB"/>
    <property type="match status" value="1"/>
</dbReference>
<evidence type="ECO:0000313" key="5">
    <source>
        <dbReference type="Proteomes" id="UP000324288"/>
    </source>
</evidence>
<dbReference type="PANTHER" id="PTHR43446:SF1">
    <property type="entry name" value="BAND 7 DOMAIN-CONTAINING PROTEIN"/>
    <property type="match status" value="1"/>
</dbReference>
<accession>A0A5E3ZXP9</accession>
<organism evidence="4 5">
    <name type="scientific">Lawsonella clevelandensis</name>
    <dbReference type="NCBI Taxonomy" id="1528099"/>
    <lineage>
        <taxon>Bacteria</taxon>
        <taxon>Bacillati</taxon>
        <taxon>Actinomycetota</taxon>
        <taxon>Actinomycetes</taxon>
        <taxon>Mycobacteriales</taxon>
        <taxon>Lawsonellaceae</taxon>
        <taxon>Lawsonella</taxon>
    </lineage>
</organism>
<dbReference type="OrthoDB" id="9813479at2"/>
<dbReference type="CDD" id="cd03402">
    <property type="entry name" value="SPFH_like_u2"/>
    <property type="match status" value="1"/>
</dbReference>
<feature type="transmembrane region" description="Helical" evidence="2">
    <location>
        <begin position="61"/>
        <end position="83"/>
    </location>
</feature>
<feature type="domain" description="Band 7" evidence="3">
    <location>
        <begin position="106"/>
        <end position="271"/>
    </location>
</feature>
<keyword evidence="5" id="KW-1185">Reference proteome</keyword>
<evidence type="ECO:0000313" key="4">
    <source>
        <dbReference type="EMBL" id="VHO01105.1"/>
    </source>
</evidence>
<dbReference type="InterPro" id="IPR001107">
    <property type="entry name" value="Band_7"/>
</dbReference>
<dbReference type="InterPro" id="IPR036013">
    <property type="entry name" value="Band_7/SPFH_dom_sf"/>
</dbReference>
<sequence length="339" mass="36224">MKRTLTPVSPNNNTNPAPATPPHTEADAVLDGTPAATPAPGKFGGFDIEEKRLPHLTGGHAALIFLLLIVLFTGSIALIAATGDTASPALTAVIVIVMLLSIITCTGFSIIQPGHTLVSQFFGKYIGTIRTDGFIFTYPLTARKKLSVRVRNFETNELKINDEDGNPVTTAAIVVWTVGDTARASFAVKDYEAFIETQAEAALRHVISTHPYDEGSRTDVVSLRGSTDDVSQELADEVAARVASAGLTIIEARISSLAYAPEIAQAMLQRQQAAAVVAARERIVEGAVSMVQDALHQLEEHDIVELDDERRAAMVSNLLVVLCSDNHVSPVVNTGTLYN</sequence>
<protein>
    <recommendedName>
        <fullName evidence="3">Band 7 domain-containing protein</fullName>
    </recommendedName>
</protein>
<keyword evidence="2" id="KW-0812">Transmembrane</keyword>
<dbReference type="Gene3D" id="3.30.479.30">
    <property type="entry name" value="Band 7 domain"/>
    <property type="match status" value="1"/>
</dbReference>
<dbReference type="Proteomes" id="UP000324288">
    <property type="component" value="Chromosome"/>
</dbReference>